<comment type="pathway">
    <text evidence="2">Lipid metabolism; sphingolipid metabolism.</text>
</comment>
<keyword evidence="11 15" id="KW-0472">Membrane</keyword>
<evidence type="ECO:0000256" key="15">
    <source>
        <dbReference type="SAM" id="Phobius"/>
    </source>
</evidence>
<evidence type="ECO:0000256" key="12">
    <source>
        <dbReference type="ARBA" id="ARBA00031017"/>
    </source>
</evidence>
<dbReference type="PANTHER" id="PTHR12726:SF0">
    <property type="entry name" value="CERAMIDE GLUCOSYLTRANSFERASE"/>
    <property type="match status" value="1"/>
</dbReference>
<comment type="similarity">
    <text evidence="4">Belongs to the glycosyltransferase 2 family.</text>
</comment>
<evidence type="ECO:0000256" key="14">
    <source>
        <dbReference type="ARBA" id="ARBA00032575"/>
    </source>
</evidence>
<gene>
    <name evidence="17" type="primary">CGT1</name>
    <name evidence="17" type="ORF">AWJ20_1939</name>
</gene>
<protein>
    <recommendedName>
        <fullName evidence="6">Ceramide glucosyltransferase</fullName>
        <ecNumber evidence="5">2.4.1.80</ecNumber>
    </recommendedName>
    <alternativeName>
        <fullName evidence="13">Glucosylceramide synthase</fullName>
    </alternativeName>
    <alternativeName>
        <fullName evidence="14">UDP-glucose ceramide glucosyltransferase</fullName>
    </alternativeName>
    <alternativeName>
        <fullName evidence="12">UDP-glucose:N-acylsphingosine D-glucosyltransferase</fullName>
    </alternativeName>
</protein>
<dbReference type="GeneID" id="30033795"/>
<keyword evidence="16" id="KW-0732">Signal</keyword>
<dbReference type="AlphaFoldDB" id="A0A167E4U6"/>
<keyword evidence="10 15" id="KW-1133">Transmembrane helix</keyword>
<evidence type="ECO:0000256" key="4">
    <source>
        <dbReference type="ARBA" id="ARBA00006739"/>
    </source>
</evidence>
<proteinExistence type="inferred from homology"/>
<dbReference type="Gene3D" id="3.90.550.10">
    <property type="entry name" value="Spore Coat Polysaccharide Biosynthesis Protein SpsA, Chain A"/>
    <property type="match status" value="1"/>
</dbReference>
<dbReference type="InterPro" id="IPR025993">
    <property type="entry name" value="Ceramide_glucosylTrfase"/>
</dbReference>
<reference evidence="17 18" key="1">
    <citation type="submission" date="2016-02" db="EMBL/GenBank/DDBJ databases">
        <title>Complete genome sequence and transcriptome regulation of the pentose utilising yeast Sugiyamaella lignohabitans.</title>
        <authorList>
            <person name="Bellasio M."/>
            <person name="Peymann A."/>
            <person name="Valli M."/>
            <person name="Sipitzky M."/>
            <person name="Graf A."/>
            <person name="Sauer M."/>
            <person name="Marx H."/>
            <person name="Mattanovich D."/>
        </authorList>
    </citation>
    <scope>NUCLEOTIDE SEQUENCE [LARGE SCALE GENOMIC DNA]</scope>
    <source>
        <strain evidence="17 18">CBS 10342</strain>
    </source>
</reference>
<evidence type="ECO:0000256" key="2">
    <source>
        <dbReference type="ARBA" id="ARBA00004760"/>
    </source>
</evidence>
<evidence type="ECO:0000256" key="3">
    <source>
        <dbReference type="ARBA" id="ARBA00004991"/>
    </source>
</evidence>
<accession>A0A167E4U6</accession>
<evidence type="ECO:0000313" key="18">
    <source>
        <dbReference type="Proteomes" id="UP000189580"/>
    </source>
</evidence>
<evidence type="ECO:0000256" key="5">
    <source>
        <dbReference type="ARBA" id="ARBA00012699"/>
    </source>
</evidence>
<evidence type="ECO:0000256" key="9">
    <source>
        <dbReference type="ARBA" id="ARBA00022692"/>
    </source>
</evidence>
<dbReference type="RefSeq" id="XP_018736117.1">
    <property type="nucleotide sequence ID" value="XM_018878855.1"/>
</dbReference>
<evidence type="ECO:0000256" key="7">
    <source>
        <dbReference type="ARBA" id="ARBA00022676"/>
    </source>
</evidence>
<name>A0A167E4U6_9ASCO</name>
<keyword evidence="18" id="KW-1185">Reference proteome</keyword>
<dbReference type="GO" id="GO:0016020">
    <property type="term" value="C:membrane"/>
    <property type="evidence" value="ECO:0007669"/>
    <property type="project" value="UniProtKB-SubCell"/>
</dbReference>
<evidence type="ECO:0000256" key="11">
    <source>
        <dbReference type="ARBA" id="ARBA00023136"/>
    </source>
</evidence>
<evidence type="ECO:0000256" key="8">
    <source>
        <dbReference type="ARBA" id="ARBA00022679"/>
    </source>
</evidence>
<dbReference type="Pfam" id="PF13506">
    <property type="entry name" value="Glyco_transf_21"/>
    <property type="match status" value="1"/>
</dbReference>
<feature type="transmembrane region" description="Helical" evidence="15">
    <location>
        <begin position="60"/>
        <end position="87"/>
    </location>
</feature>
<dbReference type="Proteomes" id="UP000189580">
    <property type="component" value="Chromosome a"/>
</dbReference>
<dbReference type="GO" id="GO:0006679">
    <property type="term" value="P:glucosylceramide biosynthetic process"/>
    <property type="evidence" value="ECO:0007669"/>
    <property type="project" value="TreeGrafter"/>
</dbReference>
<evidence type="ECO:0000256" key="1">
    <source>
        <dbReference type="ARBA" id="ARBA00004141"/>
    </source>
</evidence>
<comment type="subcellular location">
    <subcellularLocation>
        <location evidence="1">Membrane</location>
        <topology evidence="1">Multi-pass membrane protein</topology>
    </subcellularLocation>
</comment>
<comment type="pathway">
    <text evidence="3">Sphingolipid metabolism.</text>
</comment>
<keyword evidence="9 15" id="KW-0812">Transmembrane</keyword>
<organism evidence="17 18">
    <name type="scientific">Sugiyamaella lignohabitans</name>
    <dbReference type="NCBI Taxonomy" id="796027"/>
    <lineage>
        <taxon>Eukaryota</taxon>
        <taxon>Fungi</taxon>
        <taxon>Dikarya</taxon>
        <taxon>Ascomycota</taxon>
        <taxon>Saccharomycotina</taxon>
        <taxon>Dipodascomycetes</taxon>
        <taxon>Dipodascales</taxon>
        <taxon>Trichomonascaceae</taxon>
        <taxon>Sugiyamaella</taxon>
    </lineage>
</organism>
<evidence type="ECO:0000256" key="13">
    <source>
        <dbReference type="ARBA" id="ARBA00031543"/>
    </source>
</evidence>
<dbReference type="GO" id="GO:0008120">
    <property type="term" value="F:ceramide glucosyltransferase activity"/>
    <property type="evidence" value="ECO:0007669"/>
    <property type="project" value="UniProtKB-EC"/>
</dbReference>
<dbReference type="EC" id="2.4.1.80" evidence="5"/>
<keyword evidence="8 17" id="KW-0808">Transferase</keyword>
<evidence type="ECO:0000256" key="6">
    <source>
        <dbReference type="ARBA" id="ARBA00019988"/>
    </source>
</evidence>
<sequence length="491" mass="55546">MALVFFKRLALVAALSTITFPVLAGVLAHDNDPSSKTYENIQNMIRNVSSSSIQENNHIWIVRVFAILCFVWYGVIVLLSSLGLIVVRKKYTQISPVVTREAVTGSEGVTILRPLKGIDTEMEACLTSAFSQDYPKFEIIFCIASESDPAVQVAQRLIGQFPYVDAKILIGEGHYGPNPKINNLAQGYEQAKYDIIWVLDSNVWVAPGTLARSVDAFYKAPNIQLVHHLPMCMSIVSAWDNNWGSKLDEMFMLTAHSKFYSAINAVAIAPCVMGKSNLYRRSDLDRASGKQKGHGIRVFAQYIAEDNMIADALWKAGGRTALTGDSVVQPLANVDFEGYVSRRIRWLRVRRYMVLAATLLEPTTECFLCGIFGSFAISVLWLSNETASYFSWIFFITHLSIWCASDYWHFHNLIQYSNMEHTNSPFFVSPYYSPEYSTTKTRPFLTSWLPIWILREVLALPIWVIAMCGHKILWRNKPFRIKSDLTAEEIL</sequence>
<feature type="transmembrane region" description="Helical" evidence="15">
    <location>
        <begin position="352"/>
        <end position="383"/>
    </location>
</feature>
<feature type="transmembrane region" description="Helical" evidence="15">
    <location>
        <begin position="389"/>
        <end position="410"/>
    </location>
</feature>
<keyword evidence="7" id="KW-0328">Glycosyltransferase</keyword>
<feature type="chain" id="PRO_5007885653" description="Ceramide glucosyltransferase" evidence="16">
    <location>
        <begin position="25"/>
        <end position="491"/>
    </location>
</feature>
<dbReference type="PANTHER" id="PTHR12726">
    <property type="entry name" value="CERAMIDE GLUCOSYLTRANSFERASE"/>
    <property type="match status" value="1"/>
</dbReference>
<dbReference type="CDD" id="cd02520">
    <property type="entry name" value="Glucosylceramide_synthase"/>
    <property type="match status" value="1"/>
</dbReference>
<dbReference type="SUPFAM" id="SSF53448">
    <property type="entry name" value="Nucleotide-diphospho-sugar transferases"/>
    <property type="match status" value="1"/>
</dbReference>
<evidence type="ECO:0000256" key="10">
    <source>
        <dbReference type="ARBA" id="ARBA00022989"/>
    </source>
</evidence>
<evidence type="ECO:0000256" key="16">
    <source>
        <dbReference type="SAM" id="SignalP"/>
    </source>
</evidence>
<dbReference type="EMBL" id="CP014501">
    <property type="protein sequence ID" value="ANB13640.1"/>
    <property type="molecule type" value="Genomic_DNA"/>
</dbReference>
<evidence type="ECO:0000313" key="17">
    <source>
        <dbReference type="EMBL" id="ANB13640.1"/>
    </source>
</evidence>
<dbReference type="InterPro" id="IPR029044">
    <property type="entry name" value="Nucleotide-diphossugar_trans"/>
</dbReference>
<dbReference type="KEGG" id="slb:AWJ20_1939"/>
<feature type="signal peptide" evidence="16">
    <location>
        <begin position="1"/>
        <end position="24"/>
    </location>
</feature>
<dbReference type="UniPathway" id="UPA00222"/>
<dbReference type="OrthoDB" id="1483400at2759"/>